<name>A0A5N5SRQ5_9CRUS</name>
<dbReference type="Proteomes" id="UP000326759">
    <property type="component" value="Unassembled WGS sequence"/>
</dbReference>
<gene>
    <name evidence="2" type="primary">ESF1</name>
    <name evidence="2" type="ORF">Anas_06113</name>
</gene>
<evidence type="ECO:0000313" key="3">
    <source>
        <dbReference type="Proteomes" id="UP000326759"/>
    </source>
</evidence>
<proteinExistence type="predicted"/>
<organism evidence="2 3">
    <name type="scientific">Armadillidium nasatum</name>
    <dbReference type="NCBI Taxonomy" id="96803"/>
    <lineage>
        <taxon>Eukaryota</taxon>
        <taxon>Metazoa</taxon>
        <taxon>Ecdysozoa</taxon>
        <taxon>Arthropoda</taxon>
        <taxon>Crustacea</taxon>
        <taxon>Multicrustacea</taxon>
        <taxon>Malacostraca</taxon>
        <taxon>Eumalacostraca</taxon>
        <taxon>Peracarida</taxon>
        <taxon>Isopoda</taxon>
        <taxon>Oniscidea</taxon>
        <taxon>Crinocheta</taxon>
        <taxon>Armadillidiidae</taxon>
        <taxon>Armadillidium</taxon>
    </lineage>
</organism>
<dbReference type="GO" id="GO:0003723">
    <property type="term" value="F:RNA binding"/>
    <property type="evidence" value="ECO:0007669"/>
    <property type="project" value="TreeGrafter"/>
</dbReference>
<dbReference type="GO" id="GO:0006364">
    <property type="term" value="P:rRNA processing"/>
    <property type="evidence" value="ECO:0007669"/>
    <property type="project" value="InterPro"/>
</dbReference>
<feature type="region of interest" description="Disordered" evidence="1">
    <location>
        <begin position="75"/>
        <end position="104"/>
    </location>
</feature>
<dbReference type="PANTHER" id="PTHR12202">
    <property type="entry name" value="ESF1 HOMOLOG"/>
    <property type="match status" value="1"/>
</dbReference>
<dbReference type="PANTHER" id="PTHR12202:SF0">
    <property type="entry name" value="ESF1 HOMOLOG"/>
    <property type="match status" value="1"/>
</dbReference>
<reference evidence="2 3" key="1">
    <citation type="journal article" date="2019" name="PLoS Biol.">
        <title>Sex chromosomes control vertical transmission of feminizing Wolbachia symbionts in an isopod.</title>
        <authorList>
            <person name="Becking T."/>
            <person name="Chebbi M.A."/>
            <person name="Giraud I."/>
            <person name="Moumen B."/>
            <person name="Laverre T."/>
            <person name="Caubet Y."/>
            <person name="Peccoud J."/>
            <person name="Gilbert C."/>
            <person name="Cordaux R."/>
        </authorList>
    </citation>
    <scope>NUCLEOTIDE SEQUENCE [LARGE SCALE GENOMIC DNA]</scope>
    <source>
        <strain evidence="2">ANa2</strain>
        <tissue evidence="2">Whole body excluding digestive tract and cuticle</tissue>
    </source>
</reference>
<sequence>MNENEAKLHFNKKKKGKKYASEKSREKEVKAILSDPRFANIASDPRYRNISKKATKIQIDKRFKDALMNERFNIKPTLDPRGRPKSYGTKEGLDKFYDLESSEE</sequence>
<dbReference type="AlphaFoldDB" id="A0A5N5SRQ5"/>
<feature type="region of interest" description="Disordered" evidence="1">
    <location>
        <begin position="1"/>
        <end position="25"/>
    </location>
</feature>
<evidence type="ECO:0000313" key="2">
    <source>
        <dbReference type="EMBL" id="KAB7496841.1"/>
    </source>
</evidence>
<dbReference type="OrthoDB" id="431825at2759"/>
<keyword evidence="3" id="KW-1185">Reference proteome</keyword>
<protein>
    <submittedName>
        <fullName evidence="2">ESF1-like protein</fullName>
    </submittedName>
</protein>
<dbReference type="InterPro" id="IPR039754">
    <property type="entry name" value="Esf1"/>
</dbReference>
<feature type="compositionally biased region" description="Basic residues" evidence="1">
    <location>
        <begin position="9"/>
        <end position="18"/>
    </location>
</feature>
<accession>A0A5N5SRQ5</accession>
<dbReference type="EMBL" id="SEYY01020980">
    <property type="protein sequence ID" value="KAB7496841.1"/>
    <property type="molecule type" value="Genomic_DNA"/>
</dbReference>
<comment type="caution">
    <text evidence="2">The sequence shown here is derived from an EMBL/GenBank/DDBJ whole genome shotgun (WGS) entry which is preliminary data.</text>
</comment>
<evidence type="ECO:0000256" key="1">
    <source>
        <dbReference type="SAM" id="MobiDB-lite"/>
    </source>
</evidence>